<dbReference type="InterPro" id="IPR020889">
    <property type="entry name" value="LipoPS_assembly_LptD"/>
</dbReference>
<feature type="domain" description="LPS-assembly protein LptD central" evidence="3">
    <location>
        <begin position="240"/>
        <end position="333"/>
    </location>
</feature>
<dbReference type="Proteomes" id="UP001597304">
    <property type="component" value="Unassembled WGS sequence"/>
</dbReference>
<evidence type="ECO:0000313" key="5">
    <source>
        <dbReference type="Proteomes" id="UP001597304"/>
    </source>
</evidence>
<evidence type="ECO:0000313" key="4">
    <source>
        <dbReference type="EMBL" id="MFD1710157.1"/>
    </source>
</evidence>
<accession>A0ABW4KST4</accession>
<organism evidence="4 5">
    <name type="scientific">Ottowia flava</name>
    <dbReference type="NCBI Taxonomy" id="2675430"/>
    <lineage>
        <taxon>Bacteria</taxon>
        <taxon>Pseudomonadati</taxon>
        <taxon>Pseudomonadota</taxon>
        <taxon>Betaproteobacteria</taxon>
        <taxon>Burkholderiales</taxon>
        <taxon>Comamonadaceae</taxon>
        <taxon>Ottowia</taxon>
    </lineage>
</organism>
<dbReference type="Pfam" id="PF19838">
    <property type="entry name" value="LptD_2"/>
    <property type="match status" value="1"/>
</dbReference>
<keyword evidence="1" id="KW-0472">Membrane</keyword>
<name>A0ABW4KST4_9BURK</name>
<comment type="function">
    <text evidence="1">Together with LptE, is involved in the assembly of lipopolysaccharide (LPS) at the surface of the outer membrane.</text>
</comment>
<keyword evidence="1" id="KW-0998">Cell outer membrane</keyword>
<dbReference type="HAMAP" id="MF_01411">
    <property type="entry name" value="LPS_assembly_LptD"/>
    <property type="match status" value="1"/>
</dbReference>
<feature type="domain" description="LptD C-terminal" evidence="2">
    <location>
        <begin position="338"/>
        <end position="698"/>
    </location>
</feature>
<comment type="caution">
    <text evidence="4">The sequence shown here is derived from an EMBL/GenBank/DDBJ whole genome shotgun (WGS) entry which is preliminary data.</text>
</comment>
<dbReference type="Pfam" id="PF04453">
    <property type="entry name" value="LptD"/>
    <property type="match status" value="1"/>
</dbReference>
<comment type="subcellular location">
    <subcellularLocation>
        <location evidence="1">Cell outer membrane</location>
    </subcellularLocation>
</comment>
<proteinExistence type="inferred from homology"/>
<dbReference type="RefSeq" id="WP_147911919.1">
    <property type="nucleotide sequence ID" value="NZ_JBHUEJ010000015.1"/>
</dbReference>
<reference evidence="5" key="1">
    <citation type="journal article" date="2019" name="Int. J. Syst. Evol. Microbiol.">
        <title>The Global Catalogue of Microorganisms (GCM) 10K type strain sequencing project: providing services to taxonomists for standard genome sequencing and annotation.</title>
        <authorList>
            <consortium name="The Broad Institute Genomics Platform"/>
            <consortium name="The Broad Institute Genome Sequencing Center for Infectious Disease"/>
            <person name="Wu L."/>
            <person name="Ma J."/>
        </authorList>
    </citation>
    <scope>NUCLEOTIDE SEQUENCE [LARGE SCALE GENOMIC DNA]</scope>
    <source>
        <strain evidence="5">LMG 29247</strain>
    </source>
</reference>
<comment type="similarity">
    <text evidence="1">Belongs to the LptD family.</text>
</comment>
<comment type="subunit">
    <text evidence="1">Component of the lipopolysaccharide transport and assembly complex. Interacts with LptE and LptA.</text>
</comment>
<dbReference type="InterPro" id="IPR050218">
    <property type="entry name" value="LptD"/>
</dbReference>
<evidence type="ECO:0000256" key="1">
    <source>
        <dbReference type="HAMAP-Rule" id="MF_01411"/>
    </source>
</evidence>
<keyword evidence="1" id="KW-0732">Signal</keyword>
<gene>
    <name evidence="1" type="primary">lptD</name>
    <name evidence="4" type="ORF">ACFSF0_06045</name>
</gene>
<dbReference type="InterPro" id="IPR045659">
    <property type="entry name" value="LptD_2"/>
</dbReference>
<dbReference type="PANTHER" id="PTHR30189">
    <property type="entry name" value="LPS-ASSEMBLY PROTEIN"/>
    <property type="match status" value="1"/>
</dbReference>
<dbReference type="PANTHER" id="PTHR30189:SF1">
    <property type="entry name" value="LPS-ASSEMBLY PROTEIN LPTD"/>
    <property type="match status" value="1"/>
</dbReference>
<sequence length="825" mass="91881">MDNRFYKPRPLGACPFRHSAVQVPPLLSNRPPARPLARPSGLRPVAAGVLALLASAALAQPSPTDPAHTPASDAPLTLHASPMLSESVPERSGQASIIYGEHISGRPDLETVIEGDAELRQPGFVLRSNRLTYDQTTDVVTANGDVRINSRGDRFTGVEGQIQVDAFEGFVLQPTYQLLANGGHGQGERLELLDRDRATVLSADYTTCRRGGPDWMPDWILRANRLELDQEDQVGRAEGAVLEFKGQPILPLPSMSFPLSDQRKSGWLPATVGLDNKSGLNLTLPYYWNIAPNRDATITPDVMLRRGVDVGGEFRYLENNYSGIVNAHYMPNDKLRDRDRWGYFVRHNGLYDTGISPIGGVGLGLSLNRVSDNNHWRDFTRKGLSLTTRLLANDGSLSWSKGDFALSARALKWQTLQDVTAPIVPPYDRLPQLTGRWAKVNDRGFDYSVEADYTRFRADRLLTNQPNADRSYLWGQLSRPFLRSWGFFTPKVQLHSAHYKFDGGLVGGANSASRTVPTVSLDGGLVFERDASYFGRAFRQTLEPRLMYVYTPYRNQNLIPNYDTGPYDFNFATIWSENAFAGHDRVVDNNLVTAGLTTRLLDPETGAEAIRLGVAQRYRFSPQQVVLPGGKPYARGLSDLMLGASINWNPQWSFDTVVQYNPDTHRSTRTTVHARYSPGKFRTLSVAYRNQRDLLSESVDVGWQWPLGDLVGRRGELGTTTSGGGGSCNGRWYGVGRLNYSLRDKKLVDAVVGLEYDAGCWIGRIVFEKLTSSVTSSTKRIMFQLEFVGLSRLGTNPLRSLRNNIPGYQYLRQETSTPSRFTAYD</sequence>
<comment type="caution">
    <text evidence="1">Lacks conserved residue(s) required for the propagation of feature annotation.</text>
</comment>
<evidence type="ECO:0000259" key="2">
    <source>
        <dbReference type="Pfam" id="PF04453"/>
    </source>
</evidence>
<dbReference type="EMBL" id="JBHUEJ010000015">
    <property type="protein sequence ID" value="MFD1710157.1"/>
    <property type="molecule type" value="Genomic_DNA"/>
</dbReference>
<keyword evidence="5" id="KW-1185">Reference proteome</keyword>
<protein>
    <recommendedName>
        <fullName evidence="1">LPS-assembly protein LptD</fullName>
    </recommendedName>
</protein>
<evidence type="ECO:0000259" key="3">
    <source>
        <dbReference type="Pfam" id="PF19838"/>
    </source>
</evidence>
<dbReference type="InterPro" id="IPR007543">
    <property type="entry name" value="LptD_C"/>
</dbReference>